<name>A0A927GJ84_9BACT</name>
<keyword evidence="3" id="KW-0418">Kinase</keyword>
<evidence type="ECO:0000313" key="4">
    <source>
        <dbReference type="Proteomes" id="UP000612233"/>
    </source>
</evidence>
<keyword evidence="1" id="KW-1133">Transmembrane helix</keyword>
<keyword evidence="4" id="KW-1185">Reference proteome</keyword>
<feature type="domain" description="Signal transduction histidine kinase internal region" evidence="2">
    <location>
        <begin position="183"/>
        <end position="258"/>
    </location>
</feature>
<dbReference type="SUPFAM" id="SSF55874">
    <property type="entry name" value="ATPase domain of HSP90 chaperone/DNA topoisomerase II/histidine kinase"/>
    <property type="match status" value="1"/>
</dbReference>
<sequence>MEAAAPLLSAGPSTLTGAPHHRISPQILLRLDRWELSEPRVRLGGTWAVAVAIWLADGRGPWWLSLLLSLVCTTICWEGNRGILFALRRRFPDFESTTRRLSWQVGACLLYTATAAVLFAGLHYVFEPAFLPPVLEGYWHCLLLALIPTAIVMAIYESTYFFGEWKRYYLRAAWLETERAESQLAALKQQVDPHFLFNTLNTLAALVGDNPPAQAYLDELANVYRYVLTRRDQTTVTIAEEMAFVESYVYLNRIRYEHAVEVDNHLPAEVLQRRVPPLAIQMLVENALKHNAASPQRPLRIELRAEEGYVSVTNNVQPKTKLARGEGVGLRNLQQQFQLLAGREMLIQSGPAQFAVKLPLLNPHASRTN</sequence>
<dbReference type="PANTHER" id="PTHR34220:SF7">
    <property type="entry name" value="SENSOR HISTIDINE KINASE YPDA"/>
    <property type="match status" value="1"/>
</dbReference>
<keyword evidence="3" id="KW-0808">Transferase</keyword>
<dbReference type="AlphaFoldDB" id="A0A927GJ84"/>
<proteinExistence type="predicted"/>
<evidence type="ECO:0000259" key="2">
    <source>
        <dbReference type="Pfam" id="PF06580"/>
    </source>
</evidence>
<dbReference type="InterPro" id="IPR050640">
    <property type="entry name" value="Bact_2-comp_sensor_kinase"/>
</dbReference>
<reference evidence="3" key="1">
    <citation type="submission" date="2020-09" db="EMBL/GenBank/DDBJ databases">
        <authorList>
            <person name="Kim M.K."/>
        </authorList>
    </citation>
    <scope>NUCLEOTIDE SEQUENCE</scope>
    <source>
        <strain evidence="3">BT664</strain>
    </source>
</reference>
<comment type="caution">
    <text evidence="3">The sequence shown here is derived from an EMBL/GenBank/DDBJ whole genome shotgun (WGS) entry which is preliminary data.</text>
</comment>
<feature type="transmembrane region" description="Helical" evidence="1">
    <location>
        <begin position="101"/>
        <end position="125"/>
    </location>
</feature>
<feature type="transmembrane region" description="Helical" evidence="1">
    <location>
        <begin position="137"/>
        <end position="156"/>
    </location>
</feature>
<accession>A0A927GJ84</accession>
<gene>
    <name evidence="3" type="ORF">IC235_09605</name>
</gene>
<evidence type="ECO:0000256" key="1">
    <source>
        <dbReference type="SAM" id="Phobius"/>
    </source>
</evidence>
<feature type="transmembrane region" description="Helical" evidence="1">
    <location>
        <begin position="62"/>
        <end position="80"/>
    </location>
</feature>
<dbReference type="InterPro" id="IPR010559">
    <property type="entry name" value="Sig_transdc_His_kin_internal"/>
</dbReference>
<dbReference type="EMBL" id="JACXAD010000009">
    <property type="protein sequence ID" value="MBD2768145.1"/>
    <property type="molecule type" value="Genomic_DNA"/>
</dbReference>
<dbReference type="InterPro" id="IPR036890">
    <property type="entry name" value="HATPase_C_sf"/>
</dbReference>
<dbReference type="GO" id="GO:0016020">
    <property type="term" value="C:membrane"/>
    <property type="evidence" value="ECO:0007669"/>
    <property type="project" value="InterPro"/>
</dbReference>
<dbReference type="PANTHER" id="PTHR34220">
    <property type="entry name" value="SENSOR HISTIDINE KINASE YPDA"/>
    <property type="match status" value="1"/>
</dbReference>
<evidence type="ECO:0000313" key="3">
    <source>
        <dbReference type="EMBL" id="MBD2768145.1"/>
    </source>
</evidence>
<dbReference type="Gene3D" id="3.30.565.10">
    <property type="entry name" value="Histidine kinase-like ATPase, C-terminal domain"/>
    <property type="match status" value="1"/>
</dbReference>
<dbReference type="Proteomes" id="UP000612233">
    <property type="component" value="Unassembled WGS sequence"/>
</dbReference>
<dbReference type="Pfam" id="PF06580">
    <property type="entry name" value="His_kinase"/>
    <property type="match status" value="1"/>
</dbReference>
<organism evidence="3 4">
    <name type="scientific">Hymenobacter montanus</name>
    <dbReference type="NCBI Taxonomy" id="2771359"/>
    <lineage>
        <taxon>Bacteria</taxon>
        <taxon>Pseudomonadati</taxon>
        <taxon>Bacteroidota</taxon>
        <taxon>Cytophagia</taxon>
        <taxon>Cytophagales</taxon>
        <taxon>Hymenobacteraceae</taxon>
        <taxon>Hymenobacter</taxon>
    </lineage>
</organism>
<protein>
    <submittedName>
        <fullName evidence="3">Histidine kinase</fullName>
    </submittedName>
</protein>
<dbReference type="RefSeq" id="WP_191004966.1">
    <property type="nucleotide sequence ID" value="NZ_JACXAD010000009.1"/>
</dbReference>
<dbReference type="GO" id="GO:0000155">
    <property type="term" value="F:phosphorelay sensor kinase activity"/>
    <property type="evidence" value="ECO:0007669"/>
    <property type="project" value="InterPro"/>
</dbReference>
<keyword evidence="1" id="KW-0812">Transmembrane</keyword>
<keyword evidence="1" id="KW-0472">Membrane</keyword>